<name>A0A1G9RRX0_9BURK</name>
<feature type="compositionally biased region" description="Low complexity" evidence="1">
    <location>
        <begin position="120"/>
        <end position="137"/>
    </location>
</feature>
<organism evidence="2 3">
    <name type="scientific">Oryzisolibacter propanilivorax</name>
    <dbReference type="NCBI Taxonomy" id="1527607"/>
    <lineage>
        <taxon>Bacteria</taxon>
        <taxon>Pseudomonadati</taxon>
        <taxon>Pseudomonadota</taxon>
        <taxon>Betaproteobacteria</taxon>
        <taxon>Burkholderiales</taxon>
        <taxon>Comamonadaceae</taxon>
        <taxon>Oryzisolibacter</taxon>
    </lineage>
</organism>
<evidence type="ECO:0000256" key="1">
    <source>
        <dbReference type="SAM" id="MobiDB-lite"/>
    </source>
</evidence>
<proteinExistence type="predicted"/>
<dbReference type="InterPro" id="IPR018841">
    <property type="entry name" value="DUF2442"/>
</dbReference>
<dbReference type="OrthoDB" id="8563470at2"/>
<dbReference type="RefSeq" id="WP_091568567.1">
    <property type="nucleotide sequence ID" value="NZ_FNHP01000003.1"/>
</dbReference>
<evidence type="ECO:0008006" key="4">
    <source>
        <dbReference type="Google" id="ProtNLM"/>
    </source>
</evidence>
<evidence type="ECO:0000313" key="2">
    <source>
        <dbReference type="EMBL" id="SDM25892.1"/>
    </source>
</evidence>
<reference evidence="3" key="1">
    <citation type="submission" date="2016-10" db="EMBL/GenBank/DDBJ databases">
        <authorList>
            <person name="Varghese N."/>
            <person name="Submissions S."/>
        </authorList>
    </citation>
    <scope>NUCLEOTIDE SEQUENCE [LARGE SCALE GENOMIC DNA]</scope>
    <source>
        <strain evidence="3">EPL6</strain>
    </source>
</reference>
<sequence>MTDTRPPTTPDWLRAELGRADHAAAQGAVRDAAHLQATAARYDARHKRVVVELANGSQFAFPPALAQGLEHARAADLAEIEITPLGTGLHWPRLDADLSVEGLLSGLFGSRTWMRQHAARAGRATSAAKAQAARANGAKGGRPRKASA</sequence>
<gene>
    <name evidence="2" type="ORF">SAMN05428957_103447</name>
</gene>
<evidence type="ECO:0000313" key="3">
    <source>
        <dbReference type="Proteomes" id="UP000198552"/>
    </source>
</evidence>
<dbReference type="Gene3D" id="3.30.2020.40">
    <property type="entry name" value="Uncharacterised protein PF10387, DUF2442"/>
    <property type="match status" value="1"/>
</dbReference>
<dbReference type="STRING" id="1527607.SAMN05428957_103447"/>
<dbReference type="Proteomes" id="UP000198552">
    <property type="component" value="Unassembled WGS sequence"/>
</dbReference>
<feature type="region of interest" description="Disordered" evidence="1">
    <location>
        <begin position="120"/>
        <end position="148"/>
    </location>
</feature>
<dbReference type="EMBL" id="FNHP01000003">
    <property type="protein sequence ID" value="SDM25892.1"/>
    <property type="molecule type" value="Genomic_DNA"/>
</dbReference>
<keyword evidence="3" id="KW-1185">Reference proteome</keyword>
<protein>
    <recommendedName>
        <fullName evidence="4">DUF2442 domain-containing protein</fullName>
    </recommendedName>
</protein>
<accession>A0A1G9RRX0</accession>
<dbReference type="AlphaFoldDB" id="A0A1G9RRX0"/>
<dbReference type="Pfam" id="PF10387">
    <property type="entry name" value="DUF2442"/>
    <property type="match status" value="1"/>
</dbReference>